<keyword evidence="2" id="KW-1185">Reference proteome</keyword>
<comment type="caution">
    <text evidence="1">The sequence shown here is derived from an EMBL/GenBank/DDBJ whole genome shotgun (WGS) entry which is preliminary data.</text>
</comment>
<dbReference type="RefSeq" id="WP_190908612.1">
    <property type="nucleotide sequence ID" value="NZ_JACJTQ010000048.1"/>
</dbReference>
<gene>
    <name evidence="1" type="ORF">H6G68_22325</name>
</gene>
<dbReference type="EMBL" id="JACJTQ010000048">
    <property type="protein sequence ID" value="MBD2694446.1"/>
    <property type="molecule type" value="Genomic_DNA"/>
</dbReference>
<evidence type="ECO:0000313" key="2">
    <source>
        <dbReference type="Proteomes" id="UP000660381"/>
    </source>
</evidence>
<name>A0ABR8J7V0_9NOST</name>
<sequence>MQTYAYALPQSAPFPWSENDSYQAQLIASYRDDFLYAITGLESSFLADNPAATTYYEANWQQNSYPNAPGDTPLEKYLNGASGISMSDSPKWNDILPAISLSPVFVKFLSTSNSNAFSALQTVVNYRNLDLFKMLAKAVIEGIPGGLTKGDIQELDSILLSTNFPPTSDILL</sequence>
<dbReference type="Proteomes" id="UP000660381">
    <property type="component" value="Unassembled WGS sequence"/>
</dbReference>
<organism evidence="1 2">
    <name type="scientific">Anabaena catenula FACHB-362</name>
    <dbReference type="NCBI Taxonomy" id="2692877"/>
    <lineage>
        <taxon>Bacteria</taxon>
        <taxon>Bacillati</taxon>
        <taxon>Cyanobacteriota</taxon>
        <taxon>Cyanophyceae</taxon>
        <taxon>Nostocales</taxon>
        <taxon>Nostocaceae</taxon>
        <taxon>Anabaena</taxon>
    </lineage>
</organism>
<accession>A0ABR8J7V0</accession>
<evidence type="ECO:0000313" key="1">
    <source>
        <dbReference type="EMBL" id="MBD2694446.1"/>
    </source>
</evidence>
<proteinExistence type="predicted"/>
<protein>
    <submittedName>
        <fullName evidence="1">Uncharacterized protein</fullName>
    </submittedName>
</protein>
<reference evidence="1 2" key="1">
    <citation type="journal article" date="2020" name="ISME J.">
        <title>Comparative genomics reveals insights into cyanobacterial evolution and habitat adaptation.</title>
        <authorList>
            <person name="Chen M.Y."/>
            <person name="Teng W.K."/>
            <person name="Zhao L."/>
            <person name="Hu C.X."/>
            <person name="Zhou Y.K."/>
            <person name="Han B.P."/>
            <person name="Song L.R."/>
            <person name="Shu W.S."/>
        </authorList>
    </citation>
    <scope>NUCLEOTIDE SEQUENCE [LARGE SCALE GENOMIC DNA]</scope>
    <source>
        <strain evidence="1 2">FACHB-362</strain>
    </source>
</reference>